<reference evidence="3" key="2">
    <citation type="submission" date="2019-09" db="UniProtKB">
        <authorList>
            <consortium name="WormBaseParasite"/>
        </authorList>
    </citation>
    <scope>IDENTIFICATION</scope>
</reference>
<protein>
    <submittedName>
        <fullName evidence="3">Reverse transcriptase domain-containing protein</fullName>
    </submittedName>
</protein>
<accession>A0A3P8E502</accession>
<keyword evidence="2" id="KW-1185">Reference proteome</keyword>
<dbReference type="WBParaSite" id="HPBE_0002354301-mRNA-1">
    <property type="protein sequence ID" value="HPBE_0002354301-mRNA-1"/>
    <property type="gene ID" value="HPBE_0002354301"/>
</dbReference>
<evidence type="ECO:0000313" key="3">
    <source>
        <dbReference type="WBParaSite" id="HPBE_0002354301-mRNA-1"/>
    </source>
</evidence>
<proteinExistence type="predicted"/>
<dbReference type="EMBL" id="UZAH01035183">
    <property type="protein sequence ID" value="VDP39504.1"/>
    <property type="molecule type" value="Genomic_DNA"/>
</dbReference>
<dbReference type="OrthoDB" id="410104at2759"/>
<dbReference type="AlphaFoldDB" id="A0A183GLH3"/>
<evidence type="ECO:0000313" key="2">
    <source>
        <dbReference type="Proteomes" id="UP000050761"/>
    </source>
</evidence>
<accession>A0A183GLH3</accession>
<dbReference type="Proteomes" id="UP000050761">
    <property type="component" value="Unassembled WGS sequence"/>
</dbReference>
<gene>
    <name evidence="1" type="ORF">HPBE_LOCUS23542</name>
</gene>
<sequence>MSTSAMATARDAHREPSHRCALPRRCSGREYTIGLTFVHLRMAFDTVETVAVIKALVTQGVEQWIRDKDFAFFGIS</sequence>
<organism evidence="2 3">
    <name type="scientific">Heligmosomoides polygyrus</name>
    <name type="common">Parasitic roundworm</name>
    <dbReference type="NCBI Taxonomy" id="6339"/>
    <lineage>
        <taxon>Eukaryota</taxon>
        <taxon>Metazoa</taxon>
        <taxon>Ecdysozoa</taxon>
        <taxon>Nematoda</taxon>
        <taxon>Chromadorea</taxon>
        <taxon>Rhabditida</taxon>
        <taxon>Rhabditina</taxon>
        <taxon>Rhabditomorpha</taxon>
        <taxon>Strongyloidea</taxon>
        <taxon>Heligmosomidae</taxon>
        <taxon>Heligmosomoides</taxon>
    </lineage>
</organism>
<evidence type="ECO:0000313" key="1">
    <source>
        <dbReference type="EMBL" id="VDP39504.1"/>
    </source>
</evidence>
<reference evidence="1 2" key="1">
    <citation type="submission" date="2018-11" db="EMBL/GenBank/DDBJ databases">
        <authorList>
            <consortium name="Pathogen Informatics"/>
        </authorList>
    </citation>
    <scope>NUCLEOTIDE SEQUENCE [LARGE SCALE GENOMIC DNA]</scope>
</reference>
<name>A0A183GLH3_HELPZ</name>